<evidence type="ECO:0000256" key="14">
    <source>
        <dbReference type="HAMAP-Rule" id="MF_00184"/>
    </source>
</evidence>
<dbReference type="InterPro" id="IPR036621">
    <property type="entry name" value="Anticodon-bd_dom_sf"/>
</dbReference>
<keyword evidence="9 14" id="KW-0067">ATP-binding</keyword>
<dbReference type="KEGG" id="prv:G7070_15725"/>
<evidence type="ECO:0000256" key="7">
    <source>
        <dbReference type="ARBA" id="ARBA00022741"/>
    </source>
</evidence>
<dbReference type="InterPro" id="IPR004095">
    <property type="entry name" value="TGS"/>
</dbReference>
<dbReference type="InterPro" id="IPR012947">
    <property type="entry name" value="tRNA_SAD"/>
</dbReference>
<feature type="region of interest" description="Disordered" evidence="15">
    <location>
        <begin position="1"/>
        <end position="25"/>
    </location>
</feature>
<dbReference type="Gene3D" id="3.30.54.20">
    <property type="match status" value="1"/>
</dbReference>
<evidence type="ECO:0000256" key="12">
    <source>
        <dbReference type="ARBA" id="ARBA00023146"/>
    </source>
</evidence>
<evidence type="ECO:0000313" key="19">
    <source>
        <dbReference type="Proteomes" id="UP000501058"/>
    </source>
</evidence>
<feature type="compositionally biased region" description="Basic residues" evidence="15">
    <location>
        <begin position="9"/>
        <end position="18"/>
    </location>
</feature>
<keyword evidence="6 14" id="KW-0479">Metal-binding</keyword>
<dbReference type="NCBIfam" id="TIGR00418">
    <property type="entry name" value="thrS"/>
    <property type="match status" value="1"/>
</dbReference>
<dbReference type="Pfam" id="PF03129">
    <property type="entry name" value="HGTP_anticodon"/>
    <property type="match status" value="1"/>
</dbReference>
<dbReference type="Gene3D" id="3.30.980.10">
    <property type="entry name" value="Threonyl-trna Synthetase, Chain A, domain 2"/>
    <property type="match status" value="1"/>
</dbReference>
<dbReference type="PROSITE" id="PS50862">
    <property type="entry name" value="AA_TRNA_LIGASE_II"/>
    <property type="match status" value="1"/>
</dbReference>
<dbReference type="FunFam" id="3.40.50.800:FF:000001">
    <property type="entry name" value="Threonine--tRNA ligase"/>
    <property type="match status" value="1"/>
</dbReference>
<evidence type="ECO:0000256" key="2">
    <source>
        <dbReference type="ARBA" id="ARBA00008226"/>
    </source>
</evidence>
<feature type="domain" description="TGS" evidence="17">
    <location>
        <begin position="22"/>
        <end position="81"/>
    </location>
</feature>
<evidence type="ECO:0000256" key="6">
    <source>
        <dbReference type="ARBA" id="ARBA00022723"/>
    </source>
</evidence>
<sequence>MRQNGGVRARARRARRPKGTPVSSSITILRPDASEQRTVEGTTTGLDLFGNDRTVVAMRVDGELLDLARELSDGDRVEPVTSDSPDGLYIVRHSAAHVAAQAVQNLRAEAKLGIGPPVTDGFYYDFQTEPLTPEDLKVLEKDMGRIVKERQRFVRRVVTDEQAREELAGEPFKLELIGLKGNNADAEGAAVEVGAGELTIYDNVRRDGAVAWKDLCRGPHVPHTGYLGNGWALTRTSAAYWRGDQANAQLQRLYGTAWASKEDLQAYKTRLEEAAKRDHRKLGTELDLFSFNEIVGSGLPLFHPKGGVIKREMEDYVRARHIAEGFDYVGTPHIAKEDLFYTSGHLPYYAEGMFPPLLEDAERDEQGNVVKGGQAYRLKAMNCPMHNLIFSARGRSYRELPLRFFEFGTVYRDEKSGVVQGLTRVRSITQDDSHSYVTKEQAPDEIRHLLKFILGLLADFGLDDVALELSTRDEDGRKKDKFIGSDEQWAEATAVLAEIAEESGLRVVPDPGGAAYYGPKISIQASDAIGRVWQMSTIQYDFNQPERFGLQYTAPDGSHQQPVMIHSAKFGSIERFMGVLIEHYAGAFPAWLSPVQVIAVPVAEAFNGYLAGVVDQLRAAGVRVELDDSDDRFAKKIRNAAKEKVPFTLIAGGEDAEADAVSFRFRDGSQRNQVPVADAVAEIVAWIASRRNDSPSAQA</sequence>
<feature type="domain" description="Aminoacyl-transfer RNA synthetases class-II family profile" evidence="16">
    <location>
        <begin position="309"/>
        <end position="589"/>
    </location>
</feature>
<evidence type="ECO:0000256" key="9">
    <source>
        <dbReference type="ARBA" id="ARBA00022840"/>
    </source>
</evidence>
<keyword evidence="3 14" id="KW-0963">Cytoplasm</keyword>
<dbReference type="SUPFAM" id="SSF55681">
    <property type="entry name" value="Class II aaRS and biotin synthetases"/>
    <property type="match status" value="1"/>
</dbReference>
<feature type="binding site" evidence="14">
    <location>
        <position position="566"/>
    </location>
    <ligand>
        <name>Zn(2+)</name>
        <dbReference type="ChEBI" id="CHEBI:29105"/>
        <note>catalytic</note>
    </ligand>
</feature>
<dbReference type="Pfam" id="PF00587">
    <property type="entry name" value="tRNA-synt_2b"/>
    <property type="match status" value="1"/>
</dbReference>
<dbReference type="InterPro" id="IPR002320">
    <property type="entry name" value="Thr-tRNA-ligase_IIa"/>
</dbReference>
<dbReference type="PROSITE" id="PS51880">
    <property type="entry name" value="TGS"/>
    <property type="match status" value="1"/>
</dbReference>
<dbReference type="CDD" id="cd00771">
    <property type="entry name" value="ThrRS_core"/>
    <property type="match status" value="1"/>
</dbReference>
<comment type="subcellular location">
    <subcellularLocation>
        <location evidence="1 14">Cytoplasm</location>
    </subcellularLocation>
</comment>
<keyword evidence="8 14" id="KW-0862">Zinc</keyword>
<dbReference type="PANTHER" id="PTHR11451:SF44">
    <property type="entry name" value="THREONINE--TRNA LIGASE, CHLOROPLASTIC_MITOCHONDRIAL 2"/>
    <property type="match status" value="1"/>
</dbReference>
<feature type="binding site" evidence="14">
    <location>
        <position position="434"/>
    </location>
    <ligand>
        <name>Zn(2+)</name>
        <dbReference type="ChEBI" id="CHEBI:29105"/>
        <note>catalytic</note>
    </ligand>
</feature>
<keyword evidence="19" id="KW-1185">Reference proteome</keyword>
<dbReference type="GO" id="GO:0000049">
    <property type="term" value="F:tRNA binding"/>
    <property type="evidence" value="ECO:0007669"/>
    <property type="project" value="UniProtKB-KW"/>
</dbReference>
<protein>
    <recommendedName>
        <fullName evidence="14">Threonine--tRNA ligase</fullName>
        <ecNumber evidence="14">6.1.1.3</ecNumber>
    </recommendedName>
    <alternativeName>
        <fullName evidence="14">Threonyl-tRNA synthetase</fullName>
        <shortName evidence="14">ThrRS</shortName>
    </alternativeName>
</protein>
<keyword evidence="4 14" id="KW-0820">tRNA-binding</keyword>
<dbReference type="PRINTS" id="PR01047">
    <property type="entry name" value="TRNASYNTHTHR"/>
</dbReference>
<reference evidence="18 19" key="1">
    <citation type="submission" date="2020-03" db="EMBL/GenBank/DDBJ databases">
        <title>Propioniciclava sp. nov., isolated from Hydrophilus acuminatus.</title>
        <authorList>
            <person name="Hyun D.-W."/>
            <person name="Bae J.-W."/>
        </authorList>
    </citation>
    <scope>NUCLEOTIDE SEQUENCE [LARGE SCALE GENOMIC DNA]</scope>
    <source>
        <strain evidence="18 19">HDW11</strain>
    </source>
</reference>
<dbReference type="GO" id="GO:0005524">
    <property type="term" value="F:ATP binding"/>
    <property type="evidence" value="ECO:0007669"/>
    <property type="project" value="UniProtKB-UniRule"/>
</dbReference>
<evidence type="ECO:0000256" key="3">
    <source>
        <dbReference type="ARBA" id="ARBA00022490"/>
    </source>
</evidence>
<dbReference type="SUPFAM" id="SSF52954">
    <property type="entry name" value="Class II aaRS ABD-related"/>
    <property type="match status" value="1"/>
</dbReference>
<dbReference type="InterPro" id="IPR047246">
    <property type="entry name" value="ThrRS_anticodon"/>
</dbReference>
<evidence type="ECO:0000256" key="8">
    <source>
        <dbReference type="ARBA" id="ARBA00022833"/>
    </source>
</evidence>
<dbReference type="EC" id="6.1.1.3" evidence="14"/>
<evidence type="ECO:0000256" key="15">
    <source>
        <dbReference type="SAM" id="MobiDB-lite"/>
    </source>
</evidence>
<comment type="catalytic activity">
    <reaction evidence="13 14">
        <text>tRNA(Thr) + L-threonine + ATP = L-threonyl-tRNA(Thr) + AMP + diphosphate + H(+)</text>
        <dbReference type="Rhea" id="RHEA:24624"/>
        <dbReference type="Rhea" id="RHEA-COMP:9670"/>
        <dbReference type="Rhea" id="RHEA-COMP:9704"/>
        <dbReference type="ChEBI" id="CHEBI:15378"/>
        <dbReference type="ChEBI" id="CHEBI:30616"/>
        <dbReference type="ChEBI" id="CHEBI:33019"/>
        <dbReference type="ChEBI" id="CHEBI:57926"/>
        <dbReference type="ChEBI" id="CHEBI:78442"/>
        <dbReference type="ChEBI" id="CHEBI:78534"/>
        <dbReference type="ChEBI" id="CHEBI:456215"/>
        <dbReference type="EC" id="6.1.1.3"/>
    </reaction>
</comment>
<keyword evidence="12 14" id="KW-0030">Aminoacyl-tRNA synthetase</keyword>
<keyword evidence="5 14" id="KW-0436">Ligase</keyword>
<dbReference type="FunFam" id="3.30.930.10:FF:000019">
    <property type="entry name" value="Threonine--tRNA ligase"/>
    <property type="match status" value="1"/>
</dbReference>
<dbReference type="GO" id="GO:0006435">
    <property type="term" value="P:threonyl-tRNA aminoacylation"/>
    <property type="evidence" value="ECO:0007669"/>
    <property type="project" value="UniProtKB-UniRule"/>
</dbReference>
<dbReference type="AlphaFoldDB" id="A0A6G7Y9E6"/>
<dbReference type="PANTHER" id="PTHR11451">
    <property type="entry name" value="THREONINE-TRNA LIGASE"/>
    <property type="match status" value="1"/>
</dbReference>
<dbReference type="EMBL" id="CP049865">
    <property type="protein sequence ID" value="QIK73442.1"/>
    <property type="molecule type" value="Genomic_DNA"/>
</dbReference>
<dbReference type="InterPro" id="IPR018163">
    <property type="entry name" value="Thr/Ala-tRNA-synth_IIc_edit"/>
</dbReference>
<dbReference type="InterPro" id="IPR045864">
    <property type="entry name" value="aa-tRNA-synth_II/BPL/LPL"/>
</dbReference>
<feature type="binding site" evidence="14">
    <location>
        <position position="383"/>
    </location>
    <ligand>
        <name>Zn(2+)</name>
        <dbReference type="ChEBI" id="CHEBI:29105"/>
        <note>catalytic</note>
    </ligand>
</feature>
<dbReference type="GO" id="GO:0004829">
    <property type="term" value="F:threonine-tRNA ligase activity"/>
    <property type="evidence" value="ECO:0007669"/>
    <property type="project" value="UniProtKB-UniRule"/>
</dbReference>
<dbReference type="InterPro" id="IPR033728">
    <property type="entry name" value="ThrRS_core"/>
</dbReference>
<dbReference type="InterPro" id="IPR006195">
    <property type="entry name" value="aa-tRNA-synth_II"/>
</dbReference>
<dbReference type="SMART" id="SM00863">
    <property type="entry name" value="tRNA_SAD"/>
    <property type="match status" value="1"/>
</dbReference>
<comment type="subunit">
    <text evidence="14">Homodimer.</text>
</comment>
<dbReference type="Proteomes" id="UP000501058">
    <property type="component" value="Chromosome"/>
</dbReference>
<evidence type="ECO:0000256" key="1">
    <source>
        <dbReference type="ARBA" id="ARBA00004496"/>
    </source>
</evidence>
<evidence type="ECO:0000256" key="13">
    <source>
        <dbReference type="ARBA" id="ARBA00049515"/>
    </source>
</evidence>
<keyword evidence="10 14" id="KW-0694">RNA-binding</keyword>
<evidence type="ECO:0000256" key="11">
    <source>
        <dbReference type="ARBA" id="ARBA00022917"/>
    </source>
</evidence>
<keyword evidence="11 14" id="KW-0648">Protein biosynthesis</keyword>
<evidence type="ECO:0000259" key="17">
    <source>
        <dbReference type="PROSITE" id="PS51880"/>
    </source>
</evidence>
<evidence type="ECO:0000259" key="16">
    <source>
        <dbReference type="PROSITE" id="PS50862"/>
    </source>
</evidence>
<dbReference type="InterPro" id="IPR002314">
    <property type="entry name" value="aa-tRNA-synt_IIb"/>
</dbReference>
<dbReference type="HAMAP" id="MF_00184">
    <property type="entry name" value="Thr_tRNA_synth"/>
    <property type="match status" value="1"/>
</dbReference>
<dbReference type="GO" id="GO:0046872">
    <property type="term" value="F:metal ion binding"/>
    <property type="evidence" value="ECO:0007669"/>
    <property type="project" value="UniProtKB-KW"/>
</dbReference>
<evidence type="ECO:0000256" key="10">
    <source>
        <dbReference type="ARBA" id="ARBA00022884"/>
    </source>
</evidence>
<name>A0A6G7Y9E6_9ACTN</name>
<evidence type="ECO:0000256" key="4">
    <source>
        <dbReference type="ARBA" id="ARBA00022555"/>
    </source>
</evidence>
<dbReference type="GO" id="GO:0005737">
    <property type="term" value="C:cytoplasm"/>
    <property type="evidence" value="ECO:0007669"/>
    <property type="project" value="UniProtKB-SubCell"/>
</dbReference>
<comment type="similarity">
    <text evidence="2 14">Belongs to the class-II aminoacyl-tRNA synthetase family.</text>
</comment>
<dbReference type="Pfam" id="PF07973">
    <property type="entry name" value="tRNA_SAD"/>
    <property type="match status" value="1"/>
</dbReference>
<gene>
    <name evidence="14" type="primary">thrS</name>
    <name evidence="18" type="ORF">G7070_15725</name>
</gene>
<dbReference type="Gene3D" id="3.30.930.10">
    <property type="entry name" value="Bira Bifunctional Protein, Domain 2"/>
    <property type="match status" value="1"/>
</dbReference>
<dbReference type="SUPFAM" id="SSF55186">
    <property type="entry name" value="ThrRS/AlaRS common domain"/>
    <property type="match status" value="1"/>
</dbReference>
<evidence type="ECO:0000313" key="18">
    <source>
        <dbReference type="EMBL" id="QIK73442.1"/>
    </source>
</evidence>
<dbReference type="Gene3D" id="3.40.50.800">
    <property type="entry name" value="Anticodon-binding domain"/>
    <property type="match status" value="1"/>
</dbReference>
<comment type="cofactor">
    <cofactor evidence="14">
        <name>Zn(2+)</name>
        <dbReference type="ChEBI" id="CHEBI:29105"/>
    </cofactor>
    <text evidence="14">Binds 1 zinc ion per subunit.</text>
</comment>
<organism evidence="18 19">
    <name type="scientific">Propioniciclava coleopterorum</name>
    <dbReference type="NCBI Taxonomy" id="2714937"/>
    <lineage>
        <taxon>Bacteria</taxon>
        <taxon>Bacillati</taxon>
        <taxon>Actinomycetota</taxon>
        <taxon>Actinomycetes</taxon>
        <taxon>Propionibacteriales</taxon>
        <taxon>Propionibacteriaceae</taxon>
        <taxon>Propioniciclava</taxon>
    </lineage>
</organism>
<proteinExistence type="inferred from homology"/>
<accession>A0A6G7Y9E6</accession>
<comment type="caution">
    <text evidence="14">Lacks conserved residue(s) required for the propagation of feature annotation.</text>
</comment>
<dbReference type="FunFam" id="3.30.54.20:FF:000003">
    <property type="entry name" value="Threonine--tRNA ligase"/>
    <property type="match status" value="1"/>
</dbReference>
<keyword evidence="7 14" id="KW-0547">Nucleotide-binding</keyword>
<dbReference type="CDD" id="cd00860">
    <property type="entry name" value="ThrRS_anticodon"/>
    <property type="match status" value="1"/>
</dbReference>
<evidence type="ECO:0000256" key="5">
    <source>
        <dbReference type="ARBA" id="ARBA00022598"/>
    </source>
</evidence>
<dbReference type="CDD" id="cd01667">
    <property type="entry name" value="TGS_ThrRS"/>
    <property type="match status" value="1"/>
</dbReference>
<dbReference type="InterPro" id="IPR004154">
    <property type="entry name" value="Anticodon-bd"/>
</dbReference>